<organism evidence="1">
    <name type="scientific">Arundo donax</name>
    <name type="common">Giant reed</name>
    <name type="synonym">Donax arundinaceus</name>
    <dbReference type="NCBI Taxonomy" id="35708"/>
    <lineage>
        <taxon>Eukaryota</taxon>
        <taxon>Viridiplantae</taxon>
        <taxon>Streptophyta</taxon>
        <taxon>Embryophyta</taxon>
        <taxon>Tracheophyta</taxon>
        <taxon>Spermatophyta</taxon>
        <taxon>Magnoliopsida</taxon>
        <taxon>Liliopsida</taxon>
        <taxon>Poales</taxon>
        <taxon>Poaceae</taxon>
        <taxon>PACMAD clade</taxon>
        <taxon>Arundinoideae</taxon>
        <taxon>Arundineae</taxon>
        <taxon>Arundo</taxon>
    </lineage>
</organism>
<reference evidence="1" key="2">
    <citation type="journal article" date="2015" name="Data Brief">
        <title>Shoot transcriptome of the giant reed, Arundo donax.</title>
        <authorList>
            <person name="Barrero R.A."/>
            <person name="Guerrero F.D."/>
            <person name="Moolhuijzen P."/>
            <person name="Goolsby J.A."/>
            <person name="Tidwell J."/>
            <person name="Bellgard S.E."/>
            <person name="Bellgard M.I."/>
        </authorList>
    </citation>
    <scope>NUCLEOTIDE SEQUENCE</scope>
    <source>
        <tissue evidence="1">Shoot tissue taken approximately 20 cm above the soil surface</tissue>
    </source>
</reference>
<proteinExistence type="predicted"/>
<name>A0A0A9HX12_ARUDO</name>
<reference evidence="1" key="1">
    <citation type="submission" date="2014-09" db="EMBL/GenBank/DDBJ databases">
        <authorList>
            <person name="Magalhaes I.L.F."/>
            <person name="Oliveira U."/>
            <person name="Santos F.R."/>
            <person name="Vidigal T.H.D.A."/>
            <person name="Brescovit A.D."/>
            <person name="Santos A.J."/>
        </authorList>
    </citation>
    <scope>NUCLEOTIDE SEQUENCE</scope>
    <source>
        <tissue evidence="1">Shoot tissue taken approximately 20 cm above the soil surface</tissue>
    </source>
</reference>
<evidence type="ECO:0000313" key="1">
    <source>
        <dbReference type="EMBL" id="JAE37438.1"/>
    </source>
</evidence>
<dbReference type="EMBL" id="GBRH01160458">
    <property type="protein sequence ID" value="JAE37438.1"/>
    <property type="molecule type" value="Transcribed_RNA"/>
</dbReference>
<sequence length="21" mass="2551">MNELEVWRCWGCSRLNFCNSC</sequence>
<accession>A0A0A9HX12</accession>
<dbReference type="AlphaFoldDB" id="A0A0A9HX12"/>
<protein>
    <submittedName>
        <fullName evidence="1">Uncharacterized protein</fullName>
    </submittedName>
</protein>